<evidence type="ECO:0000256" key="2">
    <source>
        <dbReference type="ARBA" id="ARBA00022475"/>
    </source>
</evidence>
<evidence type="ECO:0000313" key="11">
    <source>
        <dbReference type="Proteomes" id="UP000006241"/>
    </source>
</evidence>
<dbReference type="GO" id="GO:0015293">
    <property type="term" value="F:symporter activity"/>
    <property type="evidence" value="ECO:0007669"/>
    <property type="project" value="UniProtKB-KW"/>
</dbReference>
<gene>
    <name evidence="10" type="primary">rhaT</name>
    <name evidence="10" type="ORF">HMPREF0765_1846</name>
</gene>
<dbReference type="InterPro" id="IPR004673">
    <property type="entry name" value="L-rhamnose-proton_sym_RhaT"/>
</dbReference>
<comment type="caution">
    <text evidence="10">The sequence shown here is derived from an EMBL/GenBank/DDBJ whole genome shotgun (WGS) entry which is preliminary data.</text>
</comment>
<dbReference type="GO" id="GO:0016020">
    <property type="term" value="C:membrane"/>
    <property type="evidence" value="ECO:0007669"/>
    <property type="project" value="InterPro"/>
</dbReference>
<keyword evidence="3" id="KW-0997">Cell inner membrane</keyword>
<evidence type="ECO:0000256" key="1">
    <source>
        <dbReference type="ARBA" id="ARBA00022448"/>
    </source>
</evidence>
<keyword evidence="6" id="KW-0769">Symport</keyword>
<proteinExistence type="predicted"/>
<keyword evidence="7 9" id="KW-1133">Transmembrane helix</keyword>
<organism evidence="10 11">
    <name type="scientific">Sphingobacterium spiritivorum ATCC 33300</name>
    <dbReference type="NCBI Taxonomy" id="525372"/>
    <lineage>
        <taxon>Bacteria</taxon>
        <taxon>Pseudomonadati</taxon>
        <taxon>Bacteroidota</taxon>
        <taxon>Sphingobacteriia</taxon>
        <taxon>Sphingobacteriales</taxon>
        <taxon>Sphingobacteriaceae</taxon>
        <taxon>Sphingobacterium</taxon>
    </lineage>
</organism>
<keyword evidence="2" id="KW-1003">Cell membrane</keyword>
<keyword evidence="4" id="KW-0762">Sugar transport</keyword>
<sequence length="142" mass="15813">MSWIAGVFFHFIGGFASGSFYVPYKRVKGWSWEAMWILGGIFSWVLVPPVAAYLTIPDFFQIITDTSSSIIGYTYLFGLLWGIGGLTYGLGVRYLGVSLGSSIILGLSMVFGALMPSIYYFLILFRVNMVSISFLLPIQEFV</sequence>
<evidence type="ECO:0000256" key="9">
    <source>
        <dbReference type="SAM" id="Phobius"/>
    </source>
</evidence>
<dbReference type="AlphaFoldDB" id="C2FWZ0"/>
<keyword evidence="8 9" id="KW-0472">Membrane</keyword>
<name>C2FWZ0_SPHSI</name>
<feature type="transmembrane region" description="Helical" evidence="9">
    <location>
        <begin position="6"/>
        <end position="24"/>
    </location>
</feature>
<evidence type="ECO:0000256" key="3">
    <source>
        <dbReference type="ARBA" id="ARBA00022519"/>
    </source>
</evidence>
<evidence type="ECO:0000256" key="5">
    <source>
        <dbReference type="ARBA" id="ARBA00022692"/>
    </source>
</evidence>
<keyword evidence="1" id="KW-0813">Transport</keyword>
<evidence type="ECO:0000256" key="8">
    <source>
        <dbReference type="ARBA" id="ARBA00023136"/>
    </source>
</evidence>
<feature type="transmembrane region" description="Helical" evidence="9">
    <location>
        <begin position="36"/>
        <end position="56"/>
    </location>
</feature>
<evidence type="ECO:0000256" key="4">
    <source>
        <dbReference type="ARBA" id="ARBA00022597"/>
    </source>
</evidence>
<feature type="transmembrane region" description="Helical" evidence="9">
    <location>
        <begin position="68"/>
        <end position="87"/>
    </location>
</feature>
<dbReference type="Pfam" id="PF06379">
    <property type="entry name" value="RhaT"/>
    <property type="match status" value="1"/>
</dbReference>
<dbReference type="Proteomes" id="UP000006241">
    <property type="component" value="Unassembled WGS sequence"/>
</dbReference>
<evidence type="ECO:0000256" key="6">
    <source>
        <dbReference type="ARBA" id="ARBA00022847"/>
    </source>
</evidence>
<dbReference type="EMBL" id="ACHB01000044">
    <property type="protein sequence ID" value="EEI92566.1"/>
    <property type="molecule type" value="Genomic_DNA"/>
</dbReference>
<dbReference type="GO" id="GO:0015153">
    <property type="term" value="F:rhamnose transmembrane transporter activity"/>
    <property type="evidence" value="ECO:0007669"/>
    <property type="project" value="InterPro"/>
</dbReference>
<evidence type="ECO:0000256" key="7">
    <source>
        <dbReference type="ARBA" id="ARBA00022989"/>
    </source>
</evidence>
<evidence type="ECO:0000313" key="10">
    <source>
        <dbReference type="EMBL" id="EEI92566.1"/>
    </source>
</evidence>
<reference evidence="10 11" key="1">
    <citation type="submission" date="2009-01" db="EMBL/GenBank/DDBJ databases">
        <authorList>
            <person name="Qin X."/>
            <person name="Bachman B."/>
            <person name="Battles P."/>
            <person name="Bell A."/>
            <person name="Bess C."/>
            <person name="Bickham C."/>
            <person name="Chaboub L."/>
            <person name="Chen D."/>
            <person name="Coyle M."/>
            <person name="Deiros D.R."/>
            <person name="Dinh H."/>
            <person name="Forbes L."/>
            <person name="Fowler G."/>
            <person name="Francisco L."/>
            <person name="Fu Q."/>
            <person name="Gubbala S."/>
            <person name="Hale W."/>
            <person name="Han Y."/>
            <person name="Hemphill L."/>
            <person name="Highlander S.K."/>
            <person name="Hirani K."/>
            <person name="Hogues M."/>
            <person name="Jackson L."/>
            <person name="Jakkamsetti A."/>
            <person name="Javaid M."/>
            <person name="Jiang H."/>
            <person name="Korchina V."/>
            <person name="Kovar C."/>
            <person name="Lara F."/>
            <person name="Lee S."/>
            <person name="Mata R."/>
            <person name="Mathew T."/>
            <person name="Moen C."/>
            <person name="Morales K."/>
            <person name="Munidasa M."/>
            <person name="Nazareth L."/>
            <person name="Ngo R."/>
            <person name="Nguyen L."/>
            <person name="Okwuonu G."/>
            <person name="Ongeri F."/>
            <person name="Patil S."/>
            <person name="Petrosino J."/>
            <person name="Pham C."/>
            <person name="Pham P."/>
            <person name="Pu L.-L."/>
            <person name="Puazo M."/>
            <person name="Raj R."/>
            <person name="Reid J."/>
            <person name="Rouhana J."/>
            <person name="Saada N."/>
            <person name="Shang Y."/>
            <person name="Simmons D."/>
            <person name="Thornton R."/>
            <person name="Warren J."/>
            <person name="Weissenberger G."/>
            <person name="Zhang J."/>
            <person name="Zhang L."/>
            <person name="Zhou C."/>
            <person name="Zhu D."/>
            <person name="Muzny D."/>
            <person name="Worley K."/>
            <person name="Gibbs R."/>
        </authorList>
    </citation>
    <scope>NUCLEOTIDE SEQUENCE [LARGE SCALE GENOMIC DNA]</scope>
    <source>
        <strain evidence="10 11">ATCC 33300</strain>
    </source>
</reference>
<accession>C2FWZ0</accession>
<keyword evidence="5 9" id="KW-0812">Transmembrane</keyword>
<dbReference type="HOGENOM" id="CLU_1814610_0_0_10"/>
<dbReference type="RefSeq" id="WP_003011429.1">
    <property type="nucleotide sequence ID" value="NZ_GG668634.1"/>
</dbReference>
<protein>
    <submittedName>
        <fullName evidence="10">L-rhamnose-proton symporter</fullName>
    </submittedName>
</protein>